<dbReference type="AlphaFoldDB" id="A0A2P5AM31"/>
<proteinExistence type="predicted"/>
<name>A0A2P5AM31_PARAD</name>
<reference evidence="2" key="1">
    <citation type="submission" date="2016-06" db="EMBL/GenBank/DDBJ databases">
        <title>Parallel loss of symbiosis genes in relatives of nitrogen-fixing non-legume Parasponia.</title>
        <authorList>
            <person name="Van Velzen R."/>
            <person name="Holmer R."/>
            <person name="Bu F."/>
            <person name="Rutten L."/>
            <person name="Van Zeijl A."/>
            <person name="Liu W."/>
            <person name="Santuari L."/>
            <person name="Cao Q."/>
            <person name="Sharma T."/>
            <person name="Shen D."/>
            <person name="Roswanjaya Y."/>
            <person name="Wardhani T."/>
            <person name="Kalhor M.S."/>
            <person name="Jansen J."/>
            <person name="Van den Hoogen J."/>
            <person name="Gungor B."/>
            <person name="Hartog M."/>
            <person name="Hontelez J."/>
            <person name="Verver J."/>
            <person name="Yang W.-C."/>
            <person name="Schijlen E."/>
            <person name="Repin R."/>
            <person name="Schilthuizen M."/>
            <person name="Schranz E."/>
            <person name="Heidstra R."/>
            <person name="Miyata K."/>
            <person name="Fedorova E."/>
            <person name="Kohlen W."/>
            <person name="Bisseling T."/>
            <person name="Smit S."/>
            <person name="Geurts R."/>
        </authorList>
    </citation>
    <scope>NUCLEOTIDE SEQUENCE [LARGE SCALE GENOMIC DNA]</scope>
    <source>
        <strain evidence="2">cv. WU1-14</strain>
    </source>
</reference>
<sequence length="132" mass="14893">VDEISIRAKAFLDGKRTKFSRLKFVISTSWKPFFAKMYHNQVTNIELLGMVVAISGLFISRSGSFQILVHNRVIMKDSFNKVVSILVVRLGQGNEVKGVVGKLRVDQGENDQLNDEPCYYKQIQLEAGQCPT</sequence>
<keyword evidence="2" id="KW-1185">Reference proteome</keyword>
<feature type="non-terminal residue" evidence="1">
    <location>
        <position position="1"/>
    </location>
</feature>
<evidence type="ECO:0000313" key="1">
    <source>
        <dbReference type="EMBL" id="PON37605.1"/>
    </source>
</evidence>
<comment type="caution">
    <text evidence="1">The sequence shown here is derived from an EMBL/GenBank/DDBJ whole genome shotgun (WGS) entry which is preliminary data.</text>
</comment>
<dbReference type="EMBL" id="JXTB01000523">
    <property type="protein sequence ID" value="PON37605.1"/>
    <property type="molecule type" value="Genomic_DNA"/>
</dbReference>
<organism evidence="1 2">
    <name type="scientific">Parasponia andersonii</name>
    <name type="common">Sponia andersonii</name>
    <dbReference type="NCBI Taxonomy" id="3476"/>
    <lineage>
        <taxon>Eukaryota</taxon>
        <taxon>Viridiplantae</taxon>
        <taxon>Streptophyta</taxon>
        <taxon>Embryophyta</taxon>
        <taxon>Tracheophyta</taxon>
        <taxon>Spermatophyta</taxon>
        <taxon>Magnoliopsida</taxon>
        <taxon>eudicotyledons</taxon>
        <taxon>Gunneridae</taxon>
        <taxon>Pentapetalae</taxon>
        <taxon>rosids</taxon>
        <taxon>fabids</taxon>
        <taxon>Rosales</taxon>
        <taxon>Cannabaceae</taxon>
        <taxon>Parasponia</taxon>
    </lineage>
</organism>
<evidence type="ECO:0000313" key="2">
    <source>
        <dbReference type="Proteomes" id="UP000237105"/>
    </source>
</evidence>
<protein>
    <submittedName>
        <fullName evidence="1">Uncharacterized protein</fullName>
    </submittedName>
</protein>
<gene>
    <name evidence="1" type="ORF">PanWU01x14_318860</name>
</gene>
<dbReference type="Proteomes" id="UP000237105">
    <property type="component" value="Unassembled WGS sequence"/>
</dbReference>
<accession>A0A2P5AM31</accession>